<organism evidence="1 2">
    <name type="scientific">Actinocrinis puniceicyclus</name>
    <dbReference type="NCBI Taxonomy" id="977794"/>
    <lineage>
        <taxon>Bacteria</taxon>
        <taxon>Bacillati</taxon>
        <taxon>Actinomycetota</taxon>
        <taxon>Actinomycetes</taxon>
        <taxon>Catenulisporales</taxon>
        <taxon>Actinospicaceae</taxon>
        <taxon>Actinocrinis</taxon>
    </lineage>
</organism>
<name>A0A8J7WKZ9_9ACTN</name>
<reference evidence="1" key="1">
    <citation type="submission" date="2021-04" db="EMBL/GenBank/DDBJ databases">
        <title>Genome based classification of Actinospica acidithermotolerans sp. nov., an actinobacterium isolated from an Indonesian hot spring.</title>
        <authorList>
            <person name="Kusuma A.B."/>
            <person name="Putra K.E."/>
            <person name="Nafisah S."/>
            <person name="Loh J."/>
            <person name="Nouioui I."/>
            <person name="Goodfellow M."/>
        </authorList>
    </citation>
    <scope>NUCLEOTIDE SEQUENCE</scope>
    <source>
        <strain evidence="1">DSM 45618</strain>
    </source>
</reference>
<evidence type="ECO:0000313" key="2">
    <source>
        <dbReference type="Proteomes" id="UP000677913"/>
    </source>
</evidence>
<keyword evidence="2" id="KW-1185">Reference proteome</keyword>
<proteinExistence type="predicted"/>
<dbReference type="EMBL" id="JAGSXH010000045">
    <property type="protein sequence ID" value="MBS2964241.1"/>
    <property type="molecule type" value="Genomic_DNA"/>
</dbReference>
<gene>
    <name evidence="1" type="ORF">KGA66_14370</name>
</gene>
<evidence type="ECO:0000313" key="1">
    <source>
        <dbReference type="EMBL" id="MBS2964241.1"/>
    </source>
</evidence>
<dbReference type="AlphaFoldDB" id="A0A8J7WKZ9"/>
<accession>A0A8J7WKZ9</accession>
<protein>
    <submittedName>
        <fullName evidence="1">Uncharacterized protein</fullName>
    </submittedName>
</protein>
<dbReference type="RefSeq" id="WP_211468607.1">
    <property type="nucleotide sequence ID" value="NZ_JAGSXH010000045.1"/>
</dbReference>
<sequence length="93" mass="10384">MSALPSDMHGPGRAVVRMPRTIRAVRAALPRELRARFNEEMESGEQPATFEHWWARAVIQSSPRTTALLEQARNGTLKTVPAAEVFGDRWADA</sequence>
<comment type="caution">
    <text evidence="1">The sequence shown here is derived from an EMBL/GenBank/DDBJ whole genome shotgun (WGS) entry which is preliminary data.</text>
</comment>
<dbReference type="Proteomes" id="UP000677913">
    <property type="component" value="Unassembled WGS sequence"/>
</dbReference>